<accession>A0ABW5J0G7</accession>
<gene>
    <name evidence="1" type="ORF">ACFSTG_12730</name>
</gene>
<evidence type="ECO:0000313" key="1">
    <source>
        <dbReference type="EMBL" id="MFD2518766.1"/>
    </source>
</evidence>
<reference evidence="2" key="1">
    <citation type="journal article" date="2019" name="Int. J. Syst. Evol. Microbiol.">
        <title>The Global Catalogue of Microorganisms (GCM) 10K type strain sequencing project: providing services to taxonomists for standard genome sequencing and annotation.</title>
        <authorList>
            <consortium name="The Broad Institute Genomics Platform"/>
            <consortium name="The Broad Institute Genome Sequencing Center for Infectious Disease"/>
            <person name="Wu L."/>
            <person name="Ma J."/>
        </authorList>
    </citation>
    <scope>NUCLEOTIDE SEQUENCE [LARGE SCALE GENOMIC DNA]</scope>
    <source>
        <strain evidence="2">KCTC 42585</strain>
    </source>
</reference>
<organism evidence="1 2">
    <name type="scientific">Salinimicrobium flavum</name>
    <dbReference type="NCBI Taxonomy" id="1737065"/>
    <lineage>
        <taxon>Bacteria</taxon>
        <taxon>Pseudomonadati</taxon>
        <taxon>Bacteroidota</taxon>
        <taxon>Flavobacteriia</taxon>
        <taxon>Flavobacteriales</taxon>
        <taxon>Flavobacteriaceae</taxon>
        <taxon>Salinimicrobium</taxon>
    </lineage>
</organism>
<sequence length="181" mass="20996">MKNLILCLLLMGFISVGHSQIVLKETKVDYSPVSMKIDPNTELLIVSLPEKYVGHFQQDPLTFIRENFDAEKLALENREYGFDSFDVEFRTTKGNVLAKYDRHGEMVSTYQQFKNVPLPDNVRLHLMQQYRNGRVVANKHIVTSKEWNIEKDFYRIKIKDGDKTRRLRVESSASGIVLVSN</sequence>
<evidence type="ECO:0008006" key="3">
    <source>
        <dbReference type="Google" id="ProtNLM"/>
    </source>
</evidence>
<evidence type="ECO:0000313" key="2">
    <source>
        <dbReference type="Proteomes" id="UP001597468"/>
    </source>
</evidence>
<dbReference type="Proteomes" id="UP001597468">
    <property type="component" value="Unassembled WGS sequence"/>
</dbReference>
<proteinExistence type="predicted"/>
<comment type="caution">
    <text evidence="1">The sequence shown here is derived from an EMBL/GenBank/DDBJ whole genome shotgun (WGS) entry which is preliminary data.</text>
</comment>
<protein>
    <recommendedName>
        <fullName evidence="3">Beta-lactamase-inhibitor-like, PepSY-like</fullName>
    </recommendedName>
</protein>
<name>A0ABW5J0G7_9FLAO</name>
<dbReference type="EMBL" id="JBHULT010000010">
    <property type="protein sequence ID" value="MFD2518766.1"/>
    <property type="molecule type" value="Genomic_DNA"/>
</dbReference>
<keyword evidence="2" id="KW-1185">Reference proteome</keyword>